<comment type="caution">
    <text evidence="11">The sequence shown here is derived from an EMBL/GenBank/DDBJ whole genome shotgun (WGS) entry which is preliminary data.</text>
</comment>
<dbReference type="CDD" id="cd04187">
    <property type="entry name" value="DPM1_like_bac"/>
    <property type="match status" value="1"/>
</dbReference>
<evidence type="ECO:0000256" key="3">
    <source>
        <dbReference type="ARBA" id="ARBA00022676"/>
    </source>
</evidence>
<keyword evidence="6 9" id="KW-1133">Transmembrane helix</keyword>
<dbReference type="FunFam" id="3.90.550.10:FF:000079">
    <property type="entry name" value="Probable glycosyl transferase"/>
    <property type="match status" value="1"/>
</dbReference>
<keyword evidence="4" id="KW-0808">Transferase</keyword>
<comment type="similarity">
    <text evidence="8">Belongs to the glycosyltransferase 2 family. GtrB subfamily.</text>
</comment>
<evidence type="ECO:0000256" key="6">
    <source>
        <dbReference type="ARBA" id="ARBA00022989"/>
    </source>
</evidence>
<dbReference type="PANTHER" id="PTHR48090:SF1">
    <property type="entry name" value="PROPHAGE BACTOPRENOL GLUCOSYL TRANSFERASE HOMOLOG"/>
    <property type="match status" value="1"/>
</dbReference>
<evidence type="ECO:0000256" key="2">
    <source>
        <dbReference type="ARBA" id="ARBA00022475"/>
    </source>
</evidence>
<feature type="domain" description="Glycosyltransferase 2-like" evidence="10">
    <location>
        <begin position="10"/>
        <end position="169"/>
    </location>
</feature>
<sequence>MLAKNDFLLSIIIPVFNERGNIKALIDRLLPVVKNYRYELIFIDDGSIDDTEKEIKKLAKKNSNIKLISFYRNFGHQMALSCGYTESSGDCIVSMDSDLQDPPEIISELISKWQKGAMVVYAKRKTRNADNLFKRVSASFFYKIINFLSDVPIPNDVGDFRLLDRKVVDYLNSLPEKSRFLRGLVAWGGFPATFVHYNREKRNAGDTHYTFGKMMNFALDGITSFSLKPLRIATFFGFLAALVGFLGMIYAIIEKIYFPQYIVTGWAAIFVGLMFLGGVQLITIGIIGEYIGKIFTQVRKRPSYTIKEKFNI</sequence>
<evidence type="ECO:0000256" key="4">
    <source>
        <dbReference type="ARBA" id="ARBA00022679"/>
    </source>
</evidence>
<feature type="transmembrane region" description="Helical" evidence="9">
    <location>
        <begin position="232"/>
        <end position="253"/>
    </location>
</feature>
<dbReference type="GO" id="GO:0005886">
    <property type="term" value="C:plasma membrane"/>
    <property type="evidence" value="ECO:0007669"/>
    <property type="project" value="UniProtKB-SubCell"/>
</dbReference>
<dbReference type="Proteomes" id="UP000177199">
    <property type="component" value="Unassembled WGS sequence"/>
</dbReference>
<keyword evidence="2" id="KW-1003">Cell membrane</keyword>
<dbReference type="InterPro" id="IPR001173">
    <property type="entry name" value="Glyco_trans_2-like"/>
</dbReference>
<evidence type="ECO:0000256" key="7">
    <source>
        <dbReference type="ARBA" id="ARBA00023136"/>
    </source>
</evidence>
<dbReference type="PANTHER" id="PTHR48090">
    <property type="entry name" value="UNDECAPRENYL-PHOSPHATE 4-DEOXY-4-FORMAMIDO-L-ARABINOSE TRANSFERASE-RELATED"/>
    <property type="match status" value="1"/>
</dbReference>
<dbReference type="GO" id="GO:0016757">
    <property type="term" value="F:glycosyltransferase activity"/>
    <property type="evidence" value="ECO:0007669"/>
    <property type="project" value="UniProtKB-KW"/>
</dbReference>
<keyword evidence="5 9" id="KW-0812">Transmembrane</keyword>
<evidence type="ECO:0000259" key="10">
    <source>
        <dbReference type="Pfam" id="PF00535"/>
    </source>
</evidence>
<dbReference type="EMBL" id="MFZV01000033">
    <property type="protein sequence ID" value="OGK30999.1"/>
    <property type="molecule type" value="Genomic_DNA"/>
</dbReference>
<protein>
    <recommendedName>
        <fullName evidence="10">Glycosyltransferase 2-like domain-containing protein</fullName>
    </recommendedName>
</protein>
<feature type="transmembrane region" description="Helical" evidence="9">
    <location>
        <begin position="265"/>
        <end position="291"/>
    </location>
</feature>
<evidence type="ECO:0000256" key="1">
    <source>
        <dbReference type="ARBA" id="ARBA00004651"/>
    </source>
</evidence>
<evidence type="ECO:0000313" key="11">
    <source>
        <dbReference type="EMBL" id="OGK30999.1"/>
    </source>
</evidence>
<evidence type="ECO:0000256" key="8">
    <source>
        <dbReference type="ARBA" id="ARBA00038152"/>
    </source>
</evidence>
<comment type="subcellular location">
    <subcellularLocation>
        <location evidence="1">Cell membrane</location>
        <topology evidence="1">Multi-pass membrane protein</topology>
    </subcellularLocation>
</comment>
<dbReference type="Pfam" id="PF00535">
    <property type="entry name" value="Glycos_transf_2"/>
    <property type="match status" value="1"/>
</dbReference>
<keyword evidence="7 9" id="KW-0472">Membrane</keyword>
<dbReference type="SUPFAM" id="SSF53448">
    <property type="entry name" value="Nucleotide-diphospho-sugar transferases"/>
    <property type="match status" value="1"/>
</dbReference>
<evidence type="ECO:0000256" key="9">
    <source>
        <dbReference type="SAM" id="Phobius"/>
    </source>
</evidence>
<proteinExistence type="inferred from homology"/>
<evidence type="ECO:0000313" key="12">
    <source>
        <dbReference type="Proteomes" id="UP000177199"/>
    </source>
</evidence>
<dbReference type="InterPro" id="IPR050256">
    <property type="entry name" value="Glycosyltransferase_2"/>
</dbReference>
<reference evidence="11 12" key="1">
    <citation type="journal article" date="2016" name="Nat. Commun.">
        <title>Thousands of microbial genomes shed light on interconnected biogeochemical processes in an aquifer system.</title>
        <authorList>
            <person name="Anantharaman K."/>
            <person name="Brown C.T."/>
            <person name="Hug L.A."/>
            <person name="Sharon I."/>
            <person name="Castelle C.J."/>
            <person name="Probst A.J."/>
            <person name="Thomas B.C."/>
            <person name="Singh A."/>
            <person name="Wilkins M.J."/>
            <person name="Karaoz U."/>
            <person name="Brodie E.L."/>
            <person name="Williams K.H."/>
            <person name="Hubbard S.S."/>
            <person name="Banfield J.F."/>
        </authorList>
    </citation>
    <scope>NUCLEOTIDE SEQUENCE [LARGE SCALE GENOMIC DNA]</scope>
</reference>
<keyword evidence="3" id="KW-0328">Glycosyltransferase</keyword>
<dbReference type="AlphaFoldDB" id="A0A1F7HIE7"/>
<dbReference type="InterPro" id="IPR029044">
    <property type="entry name" value="Nucleotide-diphossugar_trans"/>
</dbReference>
<gene>
    <name evidence="11" type="ORF">A3F29_02510</name>
</gene>
<dbReference type="Gene3D" id="3.90.550.10">
    <property type="entry name" value="Spore Coat Polysaccharide Biosynthesis Protein SpsA, Chain A"/>
    <property type="match status" value="1"/>
</dbReference>
<accession>A0A1F7HIE7</accession>
<name>A0A1F7HIE7_9BACT</name>
<evidence type="ECO:0000256" key="5">
    <source>
        <dbReference type="ARBA" id="ARBA00022692"/>
    </source>
</evidence>
<organism evidence="11 12">
    <name type="scientific">Candidatus Roizmanbacteria bacterium RIFCSPHIGHO2_12_FULL_33_9</name>
    <dbReference type="NCBI Taxonomy" id="1802045"/>
    <lineage>
        <taxon>Bacteria</taxon>
        <taxon>Candidatus Roizmaniibacteriota</taxon>
    </lineage>
</organism>